<reference evidence="1" key="1">
    <citation type="journal article" date="2012" name="PLoS ONE">
        <title>Gene sets for utilization of primary and secondary nutrition supplies in the distal gut of endangered iberian lynx.</title>
        <authorList>
            <person name="Alcaide M."/>
            <person name="Messina E."/>
            <person name="Richter M."/>
            <person name="Bargiela R."/>
            <person name="Peplies J."/>
            <person name="Huws S.A."/>
            <person name="Newbold C.J."/>
            <person name="Golyshin P.N."/>
            <person name="Simon M.A."/>
            <person name="Lopez G."/>
            <person name="Yakimov M.M."/>
            <person name="Ferrer M."/>
        </authorList>
    </citation>
    <scope>NUCLEOTIDE SEQUENCE</scope>
</reference>
<accession>J9FRW0</accession>
<dbReference type="AlphaFoldDB" id="J9FRW0"/>
<evidence type="ECO:0000313" key="1">
    <source>
        <dbReference type="EMBL" id="EJW97233.1"/>
    </source>
</evidence>
<comment type="caution">
    <text evidence="1">The sequence shown here is derived from an EMBL/GenBank/DDBJ whole genome shotgun (WGS) entry which is preliminary data.</text>
</comment>
<proteinExistence type="predicted"/>
<dbReference type="EMBL" id="AMCI01004871">
    <property type="protein sequence ID" value="EJW97233.1"/>
    <property type="molecule type" value="Genomic_DNA"/>
</dbReference>
<organism evidence="1">
    <name type="scientific">gut metagenome</name>
    <dbReference type="NCBI Taxonomy" id="749906"/>
    <lineage>
        <taxon>unclassified sequences</taxon>
        <taxon>metagenomes</taxon>
        <taxon>organismal metagenomes</taxon>
    </lineage>
</organism>
<protein>
    <submittedName>
        <fullName evidence="1">Uncharacterized protein</fullName>
    </submittedName>
</protein>
<gene>
    <name evidence="1" type="ORF">EVA_14660</name>
</gene>
<sequence>MPKRWISASGPKLRAQSVPRSARIVVVTVTAKGRVHCHSSTKYCTDISRMEMLDVSAATKRQT</sequence>
<name>J9FRW0_9ZZZZ</name>